<evidence type="ECO:0000256" key="1">
    <source>
        <dbReference type="SAM" id="MobiDB-lite"/>
    </source>
</evidence>
<organism evidence="2 3">
    <name type="scientific">Mycena metata</name>
    <dbReference type="NCBI Taxonomy" id="1033252"/>
    <lineage>
        <taxon>Eukaryota</taxon>
        <taxon>Fungi</taxon>
        <taxon>Dikarya</taxon>
        <taxon>Basidiomycota</taxon>
        <taxon>Agaricomycotina</taxon>
        <taxon>Agaricomycetes</taxon>
        <taxon>Agaricomycetidae</taxon>
        <taxon>Agaricales</taxon>
        <taxon>Marasmiineae</taxon>
        <taxon>Mycenaceae</taxon>
        <taxon>Mycena</taxon>
    </lineage>
</organism>
<feature type="compositionally biased region" description="Polar residues" evidence="1">
    <location>
        <begin position="153"/>
        <end position="169"/>
    </location>
</feature>
<sequence>MPPKRRNATPAADAPQKRTRLADAAQVLASPEHGSAEPDETEDQTPEDGDDSPVATEVVVPEDDSATVSATDSNVPAASGDADSNTAPSSNSEFLSKLEALGLDISVLQALPTAALVVMYETITKQKLASPTVSAAENGKAASHLDPDAPAQELTSRSDATKTGSVPPATSQLSIASSIAGAASDRVNALQTITAIGVDGDRVAGWSAKDLKRLAVLVTFVDDTQRRYAIDHAPNGKDWGVPAPFDNQANTICASGTSKPLEFWIVGEIAGQWWYDTKGFSPADRPGISVQPMVSSVPEFCKRMLTELCMPANHSNWAEQFGVQQVKASRWMNARTQGGQVTQATEFKAVYDARQALRDKSQLQPLSVSQLKIHDIVVLEVRVTRYAVQAEGTPVVKGRRRPMDRWQVYYDLQAVYKIKDAIATEQVAAPVVEFTL</sequence>
<comment type="caution">
    <text evidence="2">The sequence shown here is derived from an EMBL/GenBank/DDBJ whole genome shotgun (WGS) entry which is preliminary data.</text>
</comment>
<name>A0AAD7HH13_9AGAR</name>
<feature type="compositionally biased region" description="Polar residues" evidence="1">
    <location>
        <begin position="66"/>
        <end position="91"/>
    </location>
</feature>
<keyword evidence="3" id="KW-1185">Reference proteome</keyword>
<feature type="region of interest" description="Disordered" evidence="1">
    <location>
        <begin position="1"/>
        <end position="91"/>
    </location>
</feature>
<accession>A0AAD7HH13</accession>
<reference evidence="2" key="1">
    <citation type="submission" date="2023-03" db="EMBL/GenBank/DDBJ databases">
        <title>Massive genome expansion in bonnet fungi (Mycena s.s.) driven by repeated elements and novel gene families across ecological guilds.</title>
        <authorList>
            <consortium name="Lawrence Berkeley National Laboratory"/>
            <person name="Harder C.B."/>
            <person name="Miyauchi S."/>
            <person name="Viragh M."/>
            <person name="Kuo A."/>
            <person name="Thoen E."/>
            <person name="Andreopoulos B."/>
            <person name="Lu D."/>
            <person name="Skrede I."/>
            <person name="Drula E."/>
            <person name="Henrissat B."/>
            <person name="Morin E."/>
            <person name="Kohler A."/>
            <person name="Barry K."/>
            <person name="LaButti K."/>
            <person name="Morin E."/>
            <person name="Salamov A."/>
            <person name="Lipzen A."/>
            <person name="Mereny Z."/>
            <person name="Hegedus B."/>
            <person name="Baldrian P."/>
            <person name="Stursova M."/>
            <person name="Weitz H."/>
            <person name="Taylor A."/>
            <person name="Grigoriev I.V."/>
            <person name="Nagy L.G."/>
            <person name="Martin F."/>
            <person name="Kauserud H."/>
        </authorList>
    </citation>
    <scope>NUCLEOTIDE SEQUENCE</scope>
    <source>
        <strain evidence="2">CBHHK182m</strain>
    </source>
</reference>
<protein>
    <submittedName>
        <fullName evidence="2">Uncharacterized protein</fullName>
    </submittedName>
</protein>
<feature type="compositionally biased region" description="Acidic residues" evidence="1">
    <location>
        <begin position="37"/>
        <end position="51"/>
    </location>
</feature>
<dbReference type="EMBL" id="JARKIB010000238">
    <property type="protein sequence ID" value="KAJ7720615.1"/>
    <property type="molecule type" value="Genomic_DNA"/>
</dbReference>
<dbReference type="Proteomes" id="UP001215598">
    <property type="component" value="Unassembled WGS sequence"/>
</dbReference>
<evidence type="ECO:0000313" key="2">
    <source>
        <dbReference type="EMBL" id="KAJ7720615.1"/>
    </source>
</evidence>
<evidence type="ECO:0000313" key="3">
    <source>
        <dbReference type="Proteomes" id="UP001215598"/>
    </source>
</evidence>
<gene>
    <name evidence="2" type="ORF">B0H16DRAFT_383252</name>
</gene>
<dbReference type="AlphaFoldDB" id="A0AAD7HH13"/>
<feature type="region of interest" description="Disordered" evidence="1">
    <location>
        <begin position="138"/>
        <end position="169"/>
    </location>
</feature>
<proteinExistence type="predicted"/>